<dbReference type="InterPro" id="IPR008991">
    <property type="entry name" value="Translation_prot_SH3-like_sf"/>
</dbReference>
<keyword evidence="3 8" id="KW-0694">RNA-binding</keyword>
<dbReference type="InterPro" id="IPR005825">
    <property type="entry name" value="Ribosomal_uL24_CS"/>
</dbReference>
<dbReference type="GO" id="GO:0005840">
    <property type="term" value="C:ribosome"/>
    <property type="evidence" value="ECO:0007669"/>
    <property type="project" value="UniProtKB-KW"/>
</dbReference>
<dbReference type="Proteomes" id="UP000178797">
    <property type="component" value="Unassembled WGS sequence"/>
</dbReference>
<accession>A0A1F7RTY3</accession>
<dbReference type="InterPro" id="IPR003256">
    <property type="entry name" value="Ribosomal_uL24"/>
</dbReference>
<comment type="subunit">
    <text evidence="8">Part of the 50S ribosomal subunit.</text>
</comment>
<evidence type="ECO:0000256" key="7">
    <source>
        <dbReference type="ARBA" id="ARBA00058688"/>
    </source>
</evidence>
<dbReference type="InterPro" id="IPR014722">
    <property type="entry name" value="Rib_uL2_dom2"/>
</dbReference>
<keyword evidence="4 8" id="KW-0689">Ribosomal protein</keyword>
<sequence length="109" mass="12194">MAASAPVRKNDLVVVIAGKEKGKKGKVLKVLPKKERVVVEKINFIKRHTRPSSQQKQGGIIEKEGPLHWSNVMIYCSKCEKPVRTGKKILSDGAKVRICRKCSETIEVK</sequence>
<dbReference type="Pfam" id="PF17136">
    <property type="entry name" value="ribosomal_L24"/>
    <property type="match status" value="1"/>
</dbReference>
<dbReference type="InterPro" id="IPR057264">
    <property type="entry name" value="Ribosomal_uL24_C"/>
</dbReference>
<dbReference type="GO" id="GO:0003735">
    <property type="term" value="F:structural constituent of ribosome"/>
    <property type="evidence" value="ECO:0007669"/>
    <property type="project" value="InterPro"/>
</dbReference>
<dbReference type="GO" id="GO:1990904">
    <property type="term" value="C:ribonucleoprotein complex"/>
    <property type="evidence" value="ECO:0007669"/>
    <property type="project" value="UniProtKB-KW"/>
</dbReference>
<dbReference type="SMART" id="SM00739">
    <property type="entry name" value="KOW"/>
    <property type="match status" value="1"/>
</dbReference>
<comment type="function">
    <text evidence="8">One of two assembly initiator proteins, it binds directly to the 5'-end of the 23S rRNA, where it nucleates assembly of the 50S subunit.</text>
</comment>
<name>A0A1F7RTY3_9BACT</name>
<evidence type="ECO:0000256" key="1">
    <source>
        <dbReference type="ARBA" id="ARBA00010618"/>
    </source>
</evidence>
<evidence type="ECO:0000256" key="4">
    <source>
        <dbReference type="ARBA" id="ARBA00022980"/>
    </source>
</evidence>
<dbReference type="CDD" id="cd06089">
    <property type="entry name" value="KOW_RPL26"/>
    <property type="match status" value="1"/>
</dbReference>
<evidence type="ECO:0000259" key="10">
    <source>
        <dbReference type="SMART" id="SM00739"/>
    </source>
</evidence>
<dbReference type="EMBL" id="MGDE01000155">
    <property type="protein sequence ID" value="OGL45026.1"/>
    <property type="molecule type" value="Genomic_DNA"/>
</dbReference>
<dbReference type="InterPro" id="IPR005824">
    <property type="entry name" value="KOW"/>
</dbReference>
<evidence type="ECO:0000256" key="3">
    <source>
        <dbReference type="ARBA" id="ARBA00022884"/>
    </source>
</evidence>
<organism evidence="11 12">
    <name type="scientific">Candidatus Schekmanbacteria bacterium RBG_16_38_10</name>
    <dbReference type="NCBI Taxonomy" id="1817879"/>
    <lineage>
        <taxon>Bacteria</taxon>
        <taxon>Candidatus Schekmaniibacteriota</taxon>
    </lineage>
</organism>
<reference evidence="11 12" key="1">
    <citation type="journal article" date="2016" name="Nat. Commun.">
        <title>Thousands of microbial genomes shed light on interconnected biogeochemical processes in an aquifer system.</title>
        <authorList>
            <person name="Anantharaman K."/>
            <person name="Brown C.T."/>
            <person name="Hug L.A."/>
            <person name="Sharon I."/>
            <person name="Castelle C.J."/>
            <person name="Probst A.J."/>
            <person name="Thomas B.C."/>
            <person name="Singh A."/>
            <person name="Wilkins M.J."/>
            <person name="Karaoz U."/>
            <person name="Brodie E.L."/>
            <person name="Williams K.H."/>
            <person name="Hubbard S.S."/>
            <person name="Banfield J.F."/>
        </authorList>
    </citation>
    <scope>NUCLEOTIDE SEQUENCE [LARGE SCALE GENOMIC DNA]</scope>
</reference>
<evidence type="ECO:0000313" key="11">
    <source>
        <dbReference type="EMBL" id="OGL45026.1"/>
    </source>
</evidence>
<comment type="function">
    <text evidence="7 8">One of the proteins that surrounds the polypeptide exit tunnel on the outside of the subunit.</text>
</comment>
<evidence type="ECO:0000256" key="6">
    <source>
        <dbReference type="ARBA" id="ARBA00035206"/>
    </source>
</evidence>
<feature type="domain" description="KOW" evidence="10">
    <location>
        <begin position="6"/>
        <end position="33"/>
    </location>
</feature>
<protein>
    <recommendedName>
        <fullName evidence="6 8">Large ribosomal subunit protein uL24</fullName>
    </recommendedName>
</protein>
<dbReference type="FunFam" id="2.30.30.30:FF:000004">
    <property type="entry name" value="50S ribosomal protein L24"/>
    <property type="match status" value="1"/>
</dbReference>
<keyword evidence="5 8" id="KW-0687">Ribonucleoprotein</keyword>
<dbReference type="HAMAP" id="MF_01326_B">
    <property type="entry name" value="Ribosomal_uL24_B"/>
    <property type="match status" value="1"/>
</dbReference>
<evidence type="ECO:0000256" key="2">
    <source>
        <dbReference type="ARBA" id="ARBA00022730"/>
    </source>
</evidence>
<dbReference type="GO" id="GO:0019843">
    <property type="term" value="F:rRNA binding"/>
    <property type="evidence" value="ECO:0007669"/>
    <property type="project" value="UniProtKB-UniRule"/>
</dbReference>
<dbReference type="SUPFAM" id="SSF50104">
    <property type="entry name" value="Translation proteins SH3-like domain"/>
    <property type="match status" value="1"/>
</dbReference>
<comment type="similarity">
    <text evidence="1 8 9">Belongs to the universal ribosomal protein uL24 family.</text>
</comment>
<comment type="caution">
    <text evidence="11">The sequence shown here is derived from an EMBL/GenBank/DDBJ whole genome shotgun (WGS) entry which is preliminary data.</text>
</comment>
<dbReference type="GO" id="GO:0006412">
    <property type="term" value="P:translation"/>
    <property type="evidence" value="ECO:0007669"/>
    <property type="project" value="UniProtKB-UniRule"/>
</dbReference>
<dbReference type="Pfam" id="PF00467">
    <property type="entry name" value="KOW"/>
    <property type="match status" value="1"/>
</dbReference>
<keyword evidence="2 8" id="KW-0699">rRNA-binding</keyword>
<evidence type="ECO:0000256" key="8">
    <source>
        <dbReference type="HAMAP-Rule" id="MF_01326"/>
    </source>
</evidence>
<dbReference type="AlphaFoldDB" id="A0A1F7RTY3"/>
<evidence type="ECO:0000256" key="5">
    <source>
        <dbReference type="ARBA" id="ARBA00023274"/>
    </source>
</evidence>
<dbReference type="Gene3D" id="2.30.30.30">
    <property type="match status" value="1"/>
</dbReference>
<gene>
    <name evidence="8" type="primary">rplX</name>
    <name evidence="11" type="ORF">A2W05_00525</name>
</gene>
<evidence type="ECO:0000313" key="12">
    <source>
        <dbReference type="Proteomes" id="UP000178797"/>
    </source>
</evidence>
<dbReference type="NCBIfam" id="TIGR01079">
    <property type="entry name" value="rplX_bact"/>
    <property type="match status" value="1"/>
</dbReference>
<proteinExistence type="inferred from homology"/>
<dbReference type="PANTHER" id="PTHR12903">
    <property type="entry name" value="MITOCHONDRIAL RIBOSOMAL PROTEIN L24"/>
    <property type="match status" value="1"/>
</dbReference>
<evidence type="ECO:0000256" key="9">
    <source>
        <dbReference type="RuleBase" id="RU003477"/>
    </source>
</evidence>
<dbReference type="PROSITE" id="PS01108">
    <property type="entry name" value="RIBOSOMAL_L24"/>
    <property type="match status" value="1"/>
</dbReference>
<dbReference type="InterPro" id="IPR041988">
    <property type="entry name" value="Ribosomal_uL24_KOW"/>
</dbReference>